<reference evidence="2" key="4">
    <citation type="submission" date="2025-05" db="UniProtKB">
        <authorList>
            <consortium name="EnsemblFungi"/>
        </authorList>
    </citation>
    <scope>IDENTIFICATION</scope>
    <source>
        <strain evidence="2">isolate 1-1 / race 1 (BBBD)</strain>
    </source>
</reference>
<dbReference type="EnsemblFungi" id="PTTG_26523-t43_1">
    <property type="protein sequence ID" value="PTTG_26523-t43_1-p1"/>
    <property type="gene ID" value="PTTG_26523"/>
</dbReference>
<dbReference type="EMBL" id="ADAS02000025">
    <property type="protein sequence ID" value="OAV95806.1"/>
    <property type="molecule type" value="Genomic_DNA"/>
</dbReference>
<proteinExistence type="predicted"/>
<name>A0A180GSM7_PUCT1</name>
<gene>
    <name evidence="1" type="ORF">PTTG_26523</name>
</gene>
<dbReference type="Proteomes" id="UP000005240">
    <property type="component" value="Unassembled WGS sequence"/>
</dbReference>
<organism evidence="1">
    <name type="scientific">Puccinia triticina (isolate 1-1 / race 1 (BBBD))</name>
    <name type="common">Brown leaf rust fungus</name>
    <dbReference type="NCBI Taxonomy" id="630390"/>
    <lineage>
        <taxon>Eukaryota</taxon>
        <taxon>Fungi</taxon>
        <taxon>Dikarya</taxon>
        <taxon>Basidiomycota</taxon>
        <taxon>Pucciniomycotina</taxon>
        <taxon>Pucciniomycetes</taxon>
        <taxon>Pucciniales</taxon>
        <taxon>Pucciniaceae</taxon>
        <taxon>Puccinia</taxon>
    </lineage>
</organism>
<evidence type="ECO:0000313" key="1">
    <source>
        <dbReference type="EMBL" id="OAV95806.1"/>
    </source>
</evidence>
<dbReference type="VEuPathDB" id="FungiDB:PTTG_26523"/>
<reference evidence="1" key="1">
    <citation type="submission" date="2009-11" db="EMBL/GenBank/DDBJ databases">
        <authorList>
            <consortium name="The Broad Institute Genome Sequencing Platform"/>
            <person name="Ward D."/>
            <person name="Feldgarden M."/>
            <person name="Earl A."/>
            <person name="Young S.K."/>
            <person name="Zeng Q."/>
            <person name="Koehrsen M."/>
            <person name="Alvarado L."/>
            <person name="Berlin A."/>
            <person name="Bochicchio J."/>
            <person name="Borenstein D."/>
            <person name="Chapman S.B."/>
            <person name="Chen Z."/>
            <person name="Engels R."/>
            <person name="Freedman E."/>
            <person name="Gellesch M."/>
            <person name="Goldberg J."/>
            <person name="Griggs A."/>
            <person name="Gujja S."/>
            <person name="Heilman E."/>
            <person name="Heiman D."/>
            <person name="Hepburn T."/>
            <person name="Howarth C."/>
            <person name="Jen D."/>
            <person name="Larson L."/>
            <person name="Lewis B."/>
            <person name="Mehta T."/>
            <person name="Park D."/>
            <person name="Pearson M."/>
            <person name="Roberts A."/>
            <person name="Saif S."/>
            <person name="Shea T."/>
            <person name="Shenoy N."/>
            <person name="Sisk P."/>
            <person name="Stolte C."/>
            <person name="Sykes S."/>
            <person name="Thomson T."/>
            <person name="Walk T."/>
            <person name="White J."/>
            <person name="Yandava C."/>
            <person name="Izard J."/>
            <person name="Baranova O.V."/>
            <person name="Blanton J.M."/>
            <person name="Tanner A.C."/>
            <person name="Dewhirst F.E."/>
            <person name="Haas B."/>
            <person name="Nusbaum C."/>
            <person name="Birren B."/>
        </authorList>
    </citation>
    <scope>NUCLEOTIDE SEQUENCE [LARGE SCALE GENOMIC DNA]</scope>
    <source>
        <strain evidence="1">1-1 BBBD Race 1</strain>
    </source>
</reference>
<reference evidence="2 3" key="3">
    <citation type="journal article" date="2017" name="G3 (Bethesda)">
        <title>Comparative analysis highlights variable genome content of wheat rusts and divergence of the mating loci.</title>
        <authorList>
            <person name="Cuomo C.A."/>
            <person name="Bakkeren G."/>
            <person name="Khalil H.B."/>
            <person name="Panwar V."/>
            <person name="Joly D."/>
            <person name="Linning R."/>
            <person name="Sakthikumar S."/>
            <person name="Song X."/>
            <person name="Adiconis X."/>
            <person name="Fan L."/>
            <person name="Goldberg J.M."/>
            <person name="Levin J.Z."/>
            <person name="Young S."/>
            <person name="Zeng Q."/>
            <person name="Anikster Y."/>
            <person name="Bruce M."/>
            <person name="Wang M."/>
            <person name="Yin C."/>
            <person name="McCallum B."/>
            <person name="Szabo L.J."/>
            <person name="Hulbert S."/>
            <person name="Chen X."/>
            <person name="Fellers J.P."/>
        </authorList>
    </citation>
    <scope>NUCLEOTIDE SEQUENCE</scope>
    <source>
        <strain evidence="2">isolate 1-1 / race 1 (BBBD)</strain>
        <strain evidence="3">Isolate 1-1 / race 1 (BBBD)</strain>
    </source>
</reference>
<dbReference type="AlphaFoldDB" id="A0A180GSM7"/>
<reference evidence="1" key="2">
    <citation type="submission" date="2016-05" db="EMBL/GenBank/DDBJ databases">
        <title>Comparative analysis highlights variable genome content of wheat rusts and divergence of the mating loci.</title>
        <authorList>
            <person name="Cuomo C.A."/>
            <person name="Bakkeren G."/>
            <person name="Szabo L."/>
            <person name="Khalil H."/>
            <person name="Joly D."/>
            <person name="Goldberg J."/>
            <person name="Young S."/>
            <person name="Zeng Q."/>
            <person name="Fellers J."/>
        </authorList>
    </citation>
    <scope>NUCLEOTIDE SEQUENCE [LARGE SCALE GENOMIC DNA]</scope>
    <source>
        <strain evidence="1">1-1 BBBD Race 1</strain>
    </source>
</reference>
<accession>A0A180GSM7</accession>
<sequence length="232" mass="25926">MDFIVKDNAVGLKLVEELGADKLRFQLGVKLDNKRNWSGPVGEAYHLYLIKIKLQKRHGRTSDKAEGDVKMKIIALSALCLCEFGNTLVLNNWYTICGCIGSDFDSIMEWVFNPLMAKRSGQIELALNPVPLTIAGRGSIWLVEEIWDQKVQQIVNYEVVVEHVVGDNPFGIVVRLVVAKDMMPPSMDGSYIPGLRVAFRGILIDSEDGGEEIRVEVKFWVALDLNVSLGLH</sequence>
<keyword evidence="3" id="KW-1185">Reference proteome</keyword>
<protein>
    <submittedName>
        <fullName evidence="1 2">Uncharacterized protein</fullName>
    </submittedName>
</protein>
<evidence type="ECO:0000313" key="2">
    <source>
        <dbReference type="EnsemblFungi" id="PTTG_26523-t43_1-p1"/>
    </source>
</evidence>
<evidence type="ECO:0000313" key="3">
    <source>
        <dbReference type="Proteomes" id="UP000005240"/>
    </source>
</evidence>